<sequence>MVDLKQFIRHCKRRDDKESDAVKTTAYQNEIKKYQQIADINTTIITDSQAKIEQLKEQKKRLLEQKDELRKQLSQLNIERNNLEKMKKEIDKSEEDLKQMIQNQQAAAAAAIGTMGR</sequence>
<feature type="coiled-coil region" evidence="1">
    <location>
        <begin position="45"/>
        <end position="103"/>
    </location>
</feature>
<keyword evidence="2" id="KW-1185">Reference proteome</keyword>
<evidence type="ECO:0000313" key="3">
    <source>
        <dbReference type="WBParaSite" id="SVE_1578300.1"/>
    </source>
</evidence>
<evidence type="ECO:0000313" key="2">
    <source>
        <dbReference type="Proteomes" id="UP000035680"/>
    </source>
</evidence>
<protein>
    <submittedName>
        <fullName evidence="3">Uncharacterized protein</fullName>
    </submittedName>
</protein>
<dbReference type="AlphaFoldDB" id="A0A0K0FTX1"/>
<keyword evidence="1" id="KW-0175">Coiled coil</keyword>
<reference evidence="3" key="2">
    <citation type="submission" date="2015-08" db="UniProtKB">
        <authorList>
            <consortium name="WormBaseParasite"/>
        </authorList>
    </citation>
    <scope>IDENTIFICATION</scope>
</reference>
<organism evidence="2 3">
    <name type="scientific">Strongyloides venezuelensis</name>
    <name type="common">Threadworm</name>
    <dbReference type="NCBI Taxonomy" id="75913"/>
    <lineage>
        <taxon>Eukaryota</taxon>
        <taxon>Metazoa</taxon>
        <taxon>Ecdysozoa</taxon>
        <taxon>Nematoda</taxon>
        <taxon>Chromadorea</taxon>
        <taxon>Rhabditida</taxon>
        <taxon>Tylenchina</taxon>
        <taxon>Panagrolaimomorpha</taxon>
        <taxon>Strongyloidoidea</taxon>
        <taxon>Strongyloididae</taxon>
        <taxon>Strongyloides</taxon>
    </lineage>
</organism>
<name>A0A0K0FTX1_STRVS</name>
<accession>A0A0K0FTX1</accession>
<dbReference type="Proteomes" id="UP000035680">
    <property type="component" value="Unassembled WGS sequence"/>
</dbReference>
<proteinExistence type="predicted"/>
<dbReference type="WBParaSite" id="SVE_1578300.1">
    <property type="protein sequence ID" value="SVE_1578300.1"/>
    <property type="gene ID" value="SVE_1578300"/>
</dbReference>
<reference evidence="2" key="1">
    <citation type="submission" date="2014-07" db="EMBL/GenBank/DDBJ databases">
        <authorList>
            <person name="Martin A.A"/>
            <person name="De Silva N."/>
        </authorList>
    </citation>
    <scope>NUCLEOTIDE SEQUENCE</scope>
</reference>
<evidence type="ECO:0000256" key="1">
    <source>
        <dbReference type="SAM" id="Coils"/>
    </source>
</evidence>